<proteinExistence type="inferred from homology"/>
<dbReference type="SUPFAM" id="SSF81301">
    <property type="entry name" value="Nucleotidyltransferase"/>
    <property type="match status" value="1"/>
</dbReference>
<dbReference type="SUPFAM" id="SSF81891">
    <property type="entry name" value="Poly A polymerase C-terminal region-like"/>
    <property type="match status" value="1"/>
</dbReference>
<reference evidence="6" key="1">
    <citation type="submission" date="2021-01" db="EMBL/GenBank/DDBJ databases">
        <authorList>
            <person name="Corre E."/>
            <person name="Pelletier E."/>
            <person name="Niang G."/>
            <person name="Scheremetjew M."/>
            <person name="Finn R."/>
            <person name="Kale V."/>
            <person name="Holt S."/>
            <person name="Cochrane G."/>
            <person name="Meng A."/>
            <person name="Brown T."/>
            <person name="Cohen L."/>
        </authorList>
    </citation>
    <scope>NUCLEOTIDE SEQUENCE</scope>
    <source>
        <strain evidence="6">Grunow 1884</strain>
    </source>
</reference>
<keyword evidence="2 4" id="KW-0808">Transferase</keyword>
<dbReference type="GO" id="GO:0052929">
    <property type="term" value="F:ATP:3'-cytidine-cytidine-tRNA adenylyltransferase activity"/>
    <property type="evidence" value="ECO:0007669"/>
    <property type="project" value="TreeGrafter"/>
</dbReference>
<name>A0A7S2EN92_TRICV</name>
<dbReference type="Pfam" id="PF01743">
    <property type="entry name" value="PolyA_pol"/>
    <property type="match status" value="1"/>
</dbReference>
<accession>A0A7S2EN92</accession>
<feature type="domain" description="Poly A polymerase head" evidence="5">
    <location>
        <begin position="67"/>
        <end position="194"/>
    </location>
</feature>
<evidence type="ECO:0000256" key="4">
    <source>
        <dbReference type="RuleBase" id="RU003953"/>
    </source>
</evidence>
<comment type="similarity">
    <text evidence="1 4">Belongs to the tRNA nucleotidyltransferase/poly(A) polymerase family.</text>
</comment>
<dbReference type="EMBL" id="HBGO01022834">
    <property type="protein sequence ID" value="CAD9345518.1"/>
    <property type="molecule type" value="Transcribed_RNA"/>
</dbReference>
<organism evidence="6">
    <name type="scientific">Trieres chinensis</name>
    <name type="common">Marine centric diatom</name>
    <name type="synonym">Odontella sinensis</name>
    <dbReference type="NCBI Taxonomy" id="1514140"/>
    <lineage>
        <taxon>Eukaryota</taxon>
        <taxon>Sar</taxon>
        <taxon>Stramenopiles</taxon>
        <taxon>Ochrophyta</taxon>
        <taxon>Bacillariophyta</taxon>
        <taxon>Mediophyceae</taxon>
        <taxon>Biddulphiophycidae</taxon>
        <taxon>Eupodiscales</taxon>
        <taxon>Parodontellaceae</taxon>
        <taxon>Trieres</taxon>
    </lineage>
</organism>
<dbReference type="GO" id="GO:0052927">
    <property type="term" value="F:CC tRNA cytidylyltransferase activity"/>
    <property type="evidence" value="ECO:0007669"/>
    <property type="project" value="TreeGrafter"/>
</dbReference>
<dbReference type="InterPro" id="IPR002646">
    <property type="entry name" value="PolA_pol_head_dom"/>
</dbReference>
<evidence type="ECO:0000256" key="3">
    <source>
        <dbReference type="ARBA" id="ARBA00022884"/>
    </source>
</evidence>
<dbReference type="PANTHER" id="PTHR13734:SF5">
    <property type="entry name" value="CCA TRNA NUCLEOTIDYLTRANSFERASE, MITOCHONDRIAL"/>
    <property type="match status" value="1"/>
</dbReference>
<evidence type="ECO:0000256" key="2">
    <source>
        <dbReference type="ARBA" id="ARBA00022679"/>
    </source>
</evidence>
<evidence type="ECO:0000256" key="1">
    <source>
        <dbReference type="ARBA" id="ARBA00007265"/>
    </source>
</evidence>
<dbReference type="Gene3D" id="3.30.460.10">
    <property type="entry name" value="Beta Polymerase, domain 2"/>
    <property type="match status" value="1"/>
</dbReference>
<dbReference type="InterPro" id="IPR043519">
    <property type="entry name" value="NT_sf"/>
</dbReference>
<dbReference type="AlphaFoldDB" id="A0A7S2EN92"/>
<dbReference type="Gene3D" id="1.10.3090.10">
    <property type="entry name" value="cca-adding enzyme, domain 2"/>
    <property type="match status" value="1"/>
</dbReference>
<dbReference type="GO" id="GO:0003723">
    <property type="term" value="F:RNA binding"/>
    <property type="evidence" value="ECO:0007669"/>
    <property type="project" value="UniProtKB-KW"/>
</dbReference>
<keyword evidence="3 4" id="KW-0694">RNA-binding</keyword>
<dbReference type="GO" id="GO:0001680">
    <property type="term" value="P:tRNA 3'-terminal CCA addition"/>
    <property type="evidence" value="ECO:0007669"/>
    <property type="project" value="UniProtKB-ARBA"/>
</dbReference>
<sequence length="627" mass="70365">MYSVHDEIDPMPLGLERLTSKFKSKGEGGMLFTGPSMGRKGGKLIGTPKKESADGSSYRITDDGSLLKESHPVDIDIALDDMLGREFADRLNDWLVNHGREAHSVGVVLKNPEKSKHLETATMKVGEFWIDFVNLRAEEYTEDSRIPDLMRIGTAEEDAYRRDLTINALFYNVNTGRVEDWTGRGFADLARGAVATPLPPLTTLLDDPLRVLRSVRFAARLRFAMDTELREAARDVRVRRALAQKVARERVGAEVDLMLRSKDPVGAMRLLVNLRLAGTVFPIEGTVNGQVRDDIFDRGLTLLSATHDHLLDCKLSPPAWCNKKRAAMLASHGACERMLMDDEEARRFLWYAAFLKPFRDCVQAERAEADEREGGARMRGKKANRSAITRLMVDELKRPARDAEASEKIMKAADQFTDLMRNGGDLTVAAIAMREMRVKYEYDVECDVDYFLDANGDCFSVKCTMLEEGGGATKTVDVSTETDPVWKRAMEFRLKAAKILDRVGPLWRAALILSLSARLAELTEDELNSATERDILEQDFEEMRLGVVERHDAFAASLLNLGLIGIWYQQPLLDGGEMKGSVLSGIPKGPAFREVMEEQGRWMLMHPGGTRKALADHMRKRFPDYVC</sequence>
<evidence type="ECO:0000259" key="5">
    <source>
        <dbReference type="Pfam" id="PF01743"/>
    </source>
</evidence>
<evidence type="ECO:0000313" key="6">
    <source>
        <dbReference type="EMBL" id="CAD9345518.1"/>
    </source>
</evidence>
<dbReference type="PANTHER" id="PTHR13734">
    <property type="entry name" value="TRNA-NUCLEOTIDYLTRANSFERASE"/>
    <property type="match status" value="1"/>
</dbReference>
<gene>
    <name evidence="6" type="ORF">OSIN01602_LOCUS13118</name>
</gene>
<protein>
    <recommendedName>
        <fullName evidence="5">Poly A polymerase head domain-containing protein</fullName>
    </recommendedName>
</protein>